<evidence type="ECO:0000256" key="3">
    <source>
        <dbReference type="ARBA" id="ARBA00022630"/>
    </source>
</evidence>
<keyword evidence="10" id="KW-1185">Reference proteome</keyword>
<dbReference type="Proteomes" id="UP000319980">
    <property type="component" value="Unassembled WGS sequence"/>
</dbReference>
<dbReference type="InterPro" id="IPR046373">
    <property type="entry name" value="Acyl-CoA_Oxase/DH_mid-dom_sf"/>
</dbReference>
<dbReference type="InterPro" id="IPR009100">
    <property type="entry name" value="AcylCoA_DH/oxidase_NM_dom_sf"/>
</dbReference>
<evidence type="ECO:0000256" key="4">
    <source>
        <dbReference type="ARBA" id="ARBA00022827"/>
    </source>
</evidence>
<evidence type="ECO:0000259" key="6">
    <source>
        <dbReference type="Pfam" id="PF00441"/>
    </source>
</evidence>
<reference evidence="9 10" key="1">
    <citation type="journal article" date="2008" name="Int. J. Syst. Evol. Microbiol.">
        <title>Luteimonas marina sp. nov., isolated from seawater.</title>
        <authorList>
            <person name="Baik K.S."/>
            <person name="Park S.C."/>
            <person name="Kim M.S."/>
            <person name="Kim E.M."/>
            <person name="Park C."/>
            <person name="Chun J."/>
            <person name="Seong C.N."/>
        </authorList>
    </citation>
    <scope>NUCLEOTIDE SEQUENCE [LARGE SCALE GENOMIC DNA]</scope>
    <source>
        <strain evidence="9 10">FR1330</strain>
    </source>
</reference>
<dbReference type="EMBL" id="VOHK01000003">
    <property type="protein sequence ID" value="TWT21122.1"/>
    <property type="molecule type" value="Genomic_DNA"/>
</dbReference>
<dbReference type="Pfam" id="PF12806">
    <property type="entry name" value="Acyl-CoA_dh_C"/>
    <property type="match status" value="1"/>
</dbReference>
<evidence type="ECO:0000313" key="9">
    <source>
        <dbReference type="EMBL" id="TWT21122.1"/>
    </source>
</evidence>
<organism evidence="9 10">
    <name type="scientific">Luteimonas marina</name>
    <dbReference type="NCBI Taxonomy" id="488485"/>
    <lineage>
        <taxon>Bacteria</taxon>
        <taxon>Pseudomonadati</taxon>
        <taxon>Pseudomonadota</taxon>
        <taxon>Gammaproteobacteria</taxon>
        <taxon>Lysobacterales</taxon>
        <taxon>Lysobacteraceae</taxon>
        <taxon>Luteimonas</taxon>
    </lineage>
</organism>
<dbReference type="InterPro" id="IPR037069">
    <property type="entry name" value="AcylCoA_DH/ox_N_sf"/>
</dbReference>
<evidence type="ECO:0000259" key="7">
    <source>
        <dbReference type="Pfam" id="PF02770"/>
    </source>
</evidence>
<comment type="cofactor">
    <cofactor evidence="1 5">
        <name>FAD</name>
        <dbReference type="ChEBI" id="CHEBI:57692"/>
    </cofactor>
</comment>
<dbReference type="Pfam" id="PF00441">
    <property type="entry name" value="Acyl-CoA_dh_1"/>
    <property type="match status" value="1"/>
</dbReference>
<keyword evidence="4 5" id="KW-0274">FAD</keyword>
<dbReference type="Gene3D" id="1.10.540.10">
    <property type="entry name" value="Acyl-CoA dehydrogenase/oxidase, N-terminal domain"/>
    <property type="match status" value="1"/>
</dbReference>
<feature type="domain" description="Acetyl-CoA dehydrogenase-like C-terminal" evidence="8">
    <location>
        <begin position="479"/>
        <end position="588"/>
    </location>
</feature>
<keyword evidence="3 5" id="KW-0285">Flavoprotein</keyword>
<dbReference type="GO" id="GO:0050660">
    <property type="term" value="F:flavin adenine dinucleotide binding"/>
    <property type="evidence" value="ECO:0007669"/>
    <property type="project" value="InterPro"/>
</dbReference>
<sequence length="598" mass="63883">MAAALLDRRDLDFLLFDWLQIESLLARPRYADHTRDTVAAVLDLSERLAAGAFLPALKPSDQNEPTLTADGVTVAPEVVAAVRQYAEAGLLAGPFDQTVEGLQLPQLLHYASIAHFMAASLATAAYPMLSIANARLLVAFGSAAQVEAFALPQIRGQALGTMCLSEPQAGSSLADIRTLAVPDGEDELGYRHRLTGNKMWISAGDHDITDDIVHLVLAKTPGADGKPLPGIGGISLFVVPKRLPDGQANDIAVAGLNHKMGYRGTSNCLLNFGEGKHLPSGAAGAIGWRIGGVGEGLSQMFHMMNEARTGVGLGAAAAGCRGHLLSVEYARGRVQGRIANADGTSRPAVIIEHPDVRRMLLLQKAYAEGALALTLYSARLLDEQLSGDDAAAARASRLLDLLTPVVKTWPSEYGLAANDLAIQIHGGYGYTRDYDVEQLYRDNRLNPIHEGTTGIQALDLLGRKLLRDRGAALAELRAAVSATADAAGADPSLVAHAKRLDAAWKRVGEVVDTLLEADAAHVLDDATPFLWAFGHAVVAWLWLDMARLCADDTSFHRGKRAAARCFFEYELPKVDAWLDQVAARSDLLASTAPELFHS</sequence>
<evidence type="ECO:0000256" key="1">
    <source>
        <dbReference type="ARBA" id="ARBA00001974"/>
    </source>
</evidence>
<dbReference type="SUPFAM" id="SSF56645">
    <property type="entry name" value="Acyl-CoA dehydrogenase NM domain-like"/>
    <property type="match status" value="1"/>
</dbReference>
<evidence type="ECO:0000259" key="8">
    <source>
        <dbReference type="Pfam" id="PF12806"/>
    </source>
</evidence>
<dbReference type="SUPFAM" id="SSF47203">
    <property type="entry name" value="Acyl-CoA dehydrogenase C-terminal domain-like"/>
    <property type="match status" value="1"/>
</dbReference>
<name>A0A5C5U681_9GAMM</name>
<dbReference type="Gene3D" id="2.40.110.10">
    <property type="entry name" value="Butyryl-CoA Dehydrogenase, subunit A, domain 2"/>
    <property type="match status" value="1"/>
</dbReference>
<evidence type="ECO:0000256" key="5">
    <source>
        <dbReference type="RuleBase" id="RU362125"/>
    </source>
</evidence>
<dbReference type="Pfam" id="PF02770">
    <property type="entry name" value="Acyl-CoA_dh_M"/>
    <property type="match status" value="1"/>
</dbReference>
<dbReference type="AlphaFoldDB" id="A0A5C5U681"/>
<dbReference type="PANTHER" id="PTHR42803">
    <property type="entry name" value="ACYL-COA DEHYDROGENASE"/>
    <property type="match status" value="1"/>
</dbReference>
<proteinExistence type="inferred from homology"/>
<dbReference type="GO" id="GO:0016627">
    <property type="term" value="F:oxidoreductase activity, acting on the CH-CH group of donors"/>
    <property type="evidence" value="ECO:0007669"/>
    <property type="project" value="InterPro"/>
</dbReference>
<dbReference type="InterPro" id="IPR052166">
    <property type="entry name" value="Diverse_Acyl-CoA_DH"/>
</dbReference>
<dbReference type="InterPro" id="IPR036250">
    <property type="entry name" value="AcylCo_DH-like_C"/>
</dbReference>
<comment type="similarity">
    <text evidence="2 5">Belongs to the acyl-CoA dehydrogenase family.</text>
</comment>
<feature type="domain" description="Acyl-CoA oxidase/dehydrogenase middle" evidence="7">
    <location>
        <begin position="162"/>
        <end position="272"/>
    </location>
</feature>
<protein>
    <submittedName>
        <fullName evidence="9">Acyl-CoA dehydrogenase</fullName>
    </submittedName>
</protein>
<dbReference type="RefSeq" id="WP_146386544.1">
    <property type="nucleotide sequence ID" value="NZ_VOHK01000003.1"/>
</dbReference>
<dbReference type="OrthoDB" id="9764895at2"/>
<evidence type="ECO:0000313" key="10">
    <source>
        <dbReference type="Proteomes" id="UP000319980"/>
    </source>
</evidence>
<dbReference type="InterPro" id="IPR009075">
    <property type="entry name" value="AcylCo_DH/oxidase_C"/>
</dbReference>
<dbReference type="Gene3D" id="1.20.140.10">
    <property type="entry name" value="Butyryl-CoA Dehydrogenase, subunit A, domain 3"/>
    <property type="match status" value="1"/>
</dbReference>
<dbReference type="PANTHER" id="PTHR42803:SF3">
    <property type="entry name" value="ACYL-COA DEHYDROGENASE-RELATED"/>
    <property type="match status" value="1"/>
</dbReference>
<comment type="caution">
    <text evidence="9">The sequence shown here is derived from an EMBL/GenBank/DDBJ whole genome shotgun (WGS) entry which is preliminary data.</text>
</comment>
<gene>
    <name evidence="9" type="ORF">FQY83_07090</name>
</gene>
<dbReference type="InterPro" id="IPR006091">
    <property type="entry name" value="Acyl-CoA_Oxase/DH_mid-dom"/>
</dbReference>
<keyword evidence="5" id="KW-0560">Oxidoreductase</keyword>
<accession>A0A5C5U681</accession>
<feature type="domain" description="Acyl-CoA dehydrogenase/oxidase C-terminal" evidence="6">
    <location>
        <begin position="294"/>
        <end position="459"/>
    </location>
</feature>
<evidence type="ECO:0000256" key="2">
    <source>
        <dbReference type="ARBA" id="ARBA00009347"/>
    </source>
</evidence>
<dbReference type="InterPro" id="IPR025878">
    <property type="entry name" value="Acyl-CoA_dh-like_C_dom"/>
</dbReference>